<dbReference type="AlphaFoldDB" id="A0A8P0PGU4"/>
<dbReference type="Ensembl" id="ENSCAFT00000100620.1">
    <property type="protein sequence ID" value="ENSCAFP00000067953.1"/>
    <property type="gene ID" value="ENSCAFG00000013509.5"/>
</dbReference>
<proteinExistence type="predicted"/>
<dbReference type="InterPro" id="IPR028260">
    <property type="entry name" value="FAM177"/>
</dbReference>
<reference evidence="2" key="2">
    <citation type="submission" date="2025-08" db="UniProtKB">
        <authorList>
            <consortium name="Ensembl"/>
        </authorList>
    </citation>
    <scope>IDENTIFICATION</scope>
</reference>
<evidence type="ECO:0000313" key="3">
    <source>
        <dbReference type="Proteomes" id="UP000002254"/>
    </source>
</evidence>
<name>A0A8P0PGU4_CANLF</name>
<dbReference type="Pfam" id="PF14774">
    <property type="entry name" value="FAM177"/>
    <property type="match status" value="1"/>
</dbReference>
<dbReference type="PANTHER" id="PTHR31206:SF9">
    <property type="entry name" value="PROTEIN FAM177B"/>
    <property type="match status" value="1"/>
</dbReference>
<evidence type="ECO:0000313" key="2">
    <source>
        <dbReference type="Ensembl" id="ENSCAFP00000067953.1"/>
    </source>
</evidence>
<dbReference type="Proteomes" id="UP000002254">
    <property type="component" value="Chromosome 38"/>
</dbReference>
<evidence type="ECO:0000256" key="1">
    <source>
        <dbReference type="SAM" id="MobiDB-lite"/>
    </source>
</evidence>
<dbReference type="OrthoDB" id="45963at2759"/>
<gene>
    <name evidence="2" type="primary">FAM177B</name>
</gene>
<sequence>MEKDNFQKSELEKSGSSKRTTPKRIIHFVDGDVMEEYSTEEEEDEEKEEQETKSTLDPSTLSWGPYLWFWAEQIASTSFSTCEFLGGRFATFFGLNQPKYQYVLNEYYRTQSKAIGSSSIIPITDAYEYTNQPSLWGSAWDTEPSQKCIAKMSTKKTSVKRSLTIRIEAVCGYT</sequence>
<reference evidence="2 3" key="1">
    <citation type="journal article" date="2005" name="Nature">
        <title>Genome sequence, comparative analysis and haplotype structure of the domestic dog.</title>
        <authorList>
            <consortium name="Broad Sequencing Platform"/>
            <person name="Lindblad-Toh K."/>
            <person name="Wade C.M."/>
            <person name="Mikkelsen T.S."/>
            <person name="Karlsson E.K."/>
            <person name="Jaffe D.B."/>
            <person name="Kamal M."/>
            <person name="Clamp M."/>
            <person name="Chang J.L."/>
            <person name="Kulbokas E.J. III"/>
            <person name="Zody M.C."/>
            <person name="Mauceli E."/>
            <person name="Xie X."/>
            <person name="Breen M."/>
            <person name="Wayne R.K."/>
            <person name="Ostrander E.A."/>
            <person name="Ponting C.P."/>
            <person name="Galibert F."/>
            <person name="Smith D.R."/>
            <person name="DeJong P.J."/>
            <person name="Kirkness E."/>
            <person name="Alvarez P."/>
            <person name="Biagi T."/>
            <person name="Brockman W."/>
            <person name="Butler J."/>
            <person name="Chin C.W."/>
            <person name="Cook A."/>
            <person name="Cuff J."/>
            <person name="Daly M.J."/>
            <person name="DeCaprio D."/>
            <person name="Gnerre S."/>
            <person name="Grabherr M."/>
            <person name="Kellis M."/>
            <person name="Kleber M."/>
            <person name="Bardeleben C."/>
            <person name="Goodstadt L."/>
            <person name="Heger A."/>
            <person name="Hitte C."/>
            <person name="Kim L."/>
            <person name="Koepfli K.P."/>
            <person name="Parker H.G."/>
            <person name="Pollinger J.P."/>
            <person name="Searle S.M."/>
            <person name="Sutter N.B."/>
            <person name="Thomas R."/>
            <person name="Webber C."/>
            <person name="Baldwin J."/>
            <person name="Abebe A."/>
            <person name="Abouelleil A."/>
            <person name="Aftuck L."/>
            <person name="Ait-Zahra M."/>
            <person name="Aldredge T."/>
            <person name="Allen N."/>
            <person name="An P."/>
            <person name="Anderson S."/>
            <person name="Antoine C."/>
            <person name="Arachchi H."/>
            <person name="Aslam A."/>
            <person name="Ayotte L."/>
            <person name="Bachantsang P."/>
            <person name="Barry A."/>
            <person name="Bayul T."/>
            <person name="Benamara M."/>
            <person name="Berlin A."/>
            <person name="Bessette D."/>
            <person name="Blitshteyn B."/>
            <person name="Bloom T."/>
            <person name="Blye J."/>
            <person name="Boguslavskiy L."/>
            <person name="Bonnet C."/>
            <person name="Boukhgalter B."/>
            <person name="Brown A."/>
            <person name="Cahill P."/>
            <person name="Calixte N."/>
            <person name="Camarata J."/>
            <person name="Cheshatsang Y."/>
            <person name="Chu J."/>
            <person name="Citroen M."/>
            <person name="Collymore A."/>
            <person name="Cooke P."/>
            <person name="Dawoe T."/>
            <person name="Daza R."/>
            <person name="Decktor K."/>
            <person name="DeGray S."/>
            <person name="Dhargay N."/>
            <person name="Dooley K."/>
            <person name="Dooley K."/>
            <person name="Dorje P."/>
            <person name="Dorjee K."/>
            <person name="Dorris L."/>
            <person name="Duffey N."/>
            <person name="Dupes A."/>
            <person name="Egbiremolen O."/>
            <person name="Elong R."/>
            <person name="Falk J."/>
            <person name="Farina A."/>
            <person name="Faro S."/>
            <person name="Ferguson D."/>
            <person name="Ferreira P."/>
            <person name="Fisher S."/>
            <person name="FitzGerald M."/>
            <person name="Foley K."/>
            <person name="Foley C."/>
            <person name="Franke A."/>
            <person name="Friedrich D."/>
            <person name="Gage D."/>
            <person name="Garber M."/>
            <person name="Gearin G."/>
            <person name="Giannoukos G."/>
            <person name="Goode T."/>
            <person name="Goyette A."/>
            <person name="Graham J."/>
            <person name="Grandbois E."/>
            <person name="Gyaltsen K."/>
            <person name="Hafez N."/>
            <person name="Hagopian D."/>
            <person name="Hagos B."/>
            <person name="Hall J."/>
            <person name="Healy C."/>
            <person name="Hegarty R."/>
            <person name="Honan T."/>
            <person name="Horn A."/>
            <person name="Houde N."/>
            <person name="Hughes L."/>
            <person name="Hunnicutt L."/>
            <person name="Husby M."/>
            <person name="Jester B."/>
            <person name="Jones C."/>
            <person name="Kamat A."/>
            <person name="Kanga B."/>
            <person name="Kells C."/>
            <person name="Khazanovich D."/>
            <person name="Kieu A.C."/>
            <person name="Kisner P."/>
            <person name="Kumar M."/>
            <person name="Lance K."/>
            <person name="Landers T."/>
            <person name="Lara M."/>
            <person name="Lee W."/>
            <person name="Leger J.P."/>
            <person name="Lennon N."/>
            <person name="Leuper L."/>
            <person name="LeVine S."/>
            <person name="Liu J."/>
            <person name="Liu X."/>
            <person name="Lokyitsang Y."/>
            <person name="Lokyitsang T."/>
            <person name="Lui A."/>
            <person name="Macdonald J."/>
            <person name="Major J."/>
            <person name="Marabella R."/>
            <person name="Maru K."/>
            <person name="Matthews C."/>
            <person name="McDonough S."/>
            <person name="Mehta T."/>
            <person name="Meldrim J."/>
            <person name="Melnikov A."/>
            <person name="Meneus L."/>
            <person name="Mihalev A."/>
            <person name="Mihova T."/>
            <person name="Miller K."/>
            <person name="Mittelman R."/>
            <person name="Mlenga V."/>
            <person name="Mulrain L."/>
            <person name="Munson G."/>
            <person name="Navidi A."/>
            <person name="Naylor J."/>
            <person name="Nguyen T."/>
            <person name="Nguyen N."/>
            <person name="Nguyen C."/>
            <person name="Nguyen T."/>
            <person name="Nicol R."/>
            <person name="Norbu N."/>
            <person name="Norbu C."/>
            <person name="Novod N."/>
            <person name="Nyima T."/>
            <person name="Olandt P."/>
            <person name="O'Neill B."/>
            <person name="O'Neill K."/>
            <person name="Osman S."/>
            <person name="Oyono L."/>
            <person name="Patti C."/>
            <person name="Perrin D."/>
            <person name="Phunkhang P."/>
            <person name="Pierre F."/>
            <person name="Priest M."/>
            <person name="Rachupka A."/>
            <person name="Raghuraman S."/>
            <person name="Rameau R."/>
            <person name="Ray V."/>
            <person name="Raymond C."/>
            <person name="Rege F."/>
            <person name="Rise C."/>
            <person name="Rogers J."/>
            <person name="Rogov P."/>
            <person name="Sahalie J."/>
            <person name="Settipalli S."/>
            <person name="Sharpe T."/>
            <person name="Shea T."/>
            <person name="Sheehan M."/>
            <person name="Sherpa N."/>
            <person name="Shi J."/>
            <person name="Shih D."/>
            <person name="Sloan J."/>
            <person name="Smith C."/>
            <person name="Sparrow T."/>
            <person name="Stalker J."/>
            <person name="Stange-Thomann N."/>
            <person name="Stavropoulos S."/>
            <person name="Stone C."/>
            <person name="Stone S."/>
            <person name="Sykes S."/>
            <person name="Tchuinga P."/>
            <person name="Tenzing P."/>
            <person name="Tesfaye S."/>
            <person name="Thoulutsang D."/>
            <person name="Thoulutsang Y."/>
            <person name="Topham K."/>
            <person name="Topping I."/>
            <person name="Tsamla T."/>
            <person name="Vassiliev H."/>
            <person name="Venkataraman V."/>
            <person name="Vo A."/>
            <person name="Wangchuk T."/>
            <person name="Wangdi T."/>
            <person name="Weiand M."/>
            <person name="Wilkinson J."/>
            <person name="Wilson A."/>
            <person name="Yadav S."/>
            <person name="Yang S."/>
            <person name="Yang X."/>
            <person name="Young G."/>
            <person name="Yu Q."/>
            <person name="Zainoun J."/>
            <person name="Zembek L."/>
            <person name="Zimmer A."/>
            <person name="Lander E.S."/>
        </authorList>
    </citation>
    <scope>NUCLEOTIDE SEQUENCE [LARGE SCALE GENOMIC DNA]</scope>
    <source>
        <strain evidence="2">Boxer</strain>
    </source>
</reference>
<accession>A0A8P0PGU4</accession>
<organism evidence="2 3">
    <name type="scientific">Canis lupus familiaris</name>
    <name type="common">Dog</name>
    <name type="synonym">Canis familiaris</name>
    <dbReference type="NCBI Taxonomy" id="9615"/>
    <lineage>
        <taxon>Eukaryota</taxon>
        <taxon>Metazoa</taxon>
        <taxon>Chordata</taxon>
        <taxon>Craniata</taxon>
        <taxon>Vertebrata</taxon>
        <taxon>Euteleostomi</taxon>
        <taxon>Mammalia</taxon>
        <taxon>Eutheria</taxon>
        <taxon>Laurasiatheria</taxon>
        <taxon>Carnivora</taxon>
        <taxon>Caniformia</taxon>
        <taxon>Canidae</taxon>
        <taxon>Canis</taxon>
    </lineage>
</organism>
<dbReference type="PANTHER" id="PTHR31206">
    <property type="entry name" value="LP10445P"/>
    <property type="match status" value="1"/>
</dbReference>
<protein>
    <submittedName>
        <fullName evidence="2">Family with sequence similarity 177 member B</fullName>
    </submittedName>
</protein>
<feature type="compositionally biased region" description="Acidic residues" evidence="1">
    <location>
        <begin position="32"/>
        <end position="49"/>
    </location>
</feature>
<feature type="compositionally biased region" description="Basic and acidic residues" evidence="1">
    <location>
        <begin position="1"/>
        <end position="15"/>
    </location>
</feature>
<feature type="region of interest" description="Disordered" evidence="1">
    <location>
        <begin position="1"/>
        <end position="58"/>
    </location>
</feature>